<feature type="non-terminal residue" evidence="1">
    <location>
        <position position="1"/>
    </location>
</feature>
<dbReference type="EMBL" id="KN817704">
    <property type="protein sequence ID" value="KJA13928.1"/>
    <property type="molecule type" value="Genomic_DNA"/>
</dbReference>
<reference evidence="2" key="1">
    <citation type="submission" date="2014-04" db="EMBL/GenBank/DDBJ databases">
        <title>Evolutionary Origins and Diversification of the Mycorrhizal Mutualists.</title>
        <authorList>
            <consortium name="DOE Joint Genome Institute"/>
            <consortium name="Mycorrhizal Genomics Consortium"/>
            <person name="Kohler A."/>
            <person name="Kuo A."/>
            <person name="Nagy L.G."/>
            <person name="Floudas D."/>
            <person name="Copeland A."/>
            <person name="Barry K.W."/>
            <person name="Cichocki N."/>
            <person name="Veneault-Fourrey C."/>
            <person name="LaButti K."/>
            <person name="Lindquist E.A."/>
            <person name="Lipzen A."/>
            <person name="Lundell T."/>
            <person name="Morin E."/>
            <person name="Murat C."/>
            <person name="Riley R."/>
            <person name="Ohm R."/>
            <person name="Sun H."/>
            <person name="Tunlid A."/>
            <person name="Henrissat B."/>
            <person name="Grigoriev I.V."/>
            <person name="Hibbett D.S."/>
            <person name="Martin F."/>
        </authorList>
    </citation>
    <scope>NUCLEOTIDE SEQUENCE [LARGE SCALE GENOMIC DNA]</scope>
    <source>
        <strain evidence="2">FD-334 SS-4</strain>
    </source>
</reference>
<name>A0A0D2LSV4_HYPSF</name>
<evidence type="ECO:0000313" key="2">
    <source>
        <dbReference type="Proteomes" id="UP000054270"/>
    </source>
</evidence>
<proteinExistence type="predicted"/>
<evidence type="ECO:0000313" key="1">
    <source>
        <dbReference type="EMBL" id="KJA13928.1"/>
    </source>
</evidence>
<organism evidence="1 2">
    <name type="scientific">Hypholoma sublateritium (strain FD-334 SS-4)</name>
    <dbReference type="NCBI Taxonomy" id="945553"/>
    <lineage>
        <taxon>Eukaryota</taxon>
        <taxon>Fungi</taxon>
        <taxon>Dikarya</taxon>
        <taxon>Basidiomycota</taxon>
        <taxon>Agaricomycotina</taxon>
        <taxon>Agaricomycetes</taxon>
        <taxon>Agaricomycetidae</taxon>
        <taxon>Agaricales</taxon>
        <taxon>Agaricineae</taxon>
        <taxon>Strophariaceae</taxon>
        <taxon>Hypholoma</taxon>
    </lineage>
</organism>
<protein>
    <submittedName>
        <fullName evidence="1">Uncharacterized protein</fullName>
    </submittedName>
</protein>
<dbReference type="AlphaFoldDB" id="A0A0D2LSV4"/>
<gene>
    <name evidence="1" type="ORF">HYPSUDRAFT_59633</name>
</gene>
<dbReference type="Proteomes" id="UP000054270">
    <property type="component" value="Unassembled WGS sequence"/>
</dbReference>
<sequence>HVENALLPTPPHTQVAADQYNRVPAGQELQQQDYPQVDNDLEHMLDVVEAANQGVPEHADQENDVVHVNEFEGRIQPELQVPVQLGGQRRHRHGTRDLFLAACKPYQEPPQRHDLGRMDVPCQKCKALHWMDE</sequence>
<keyword evidence="2" id="KW-1185">Reference proteome</keyword>
<accession>A0A0D2LSV4</accession>